<reference evidence="1 2" key="1">
    <citation type="journal article" date="2013" name="Front. Microbiol.">
        <title>Comparative genomic analyses of the cyanobacterium, Lyngbya aestuarii BL J, a powerful hydrogen producer.</title>
        <authorList>
            <person name="Kothari A."/>
            <person name="Vaughn M."/>
            <person name="Garcia-Pichel F."/>
        </authorList>
    </citation>
    <scope>NUCLEOTIDE SEQUENCE [LARGE SCALE GENOMIC DNA]</scope>
    <source>
        <strain evidence="1 2">BL J</strain>
    </source>
</reference>
<keyword evidence="2" id="KW-1185">Reference proteome</keyword>
<evidence type="ECO:0000313" key="2">
    <source>
        <dbReference type="Proteomes" id="UP000017127"/>
    </source>
</evidence>
<proteinExistence type="predicted"/>
<sequence length="44" mass="5047">MRRSEVNGRSSSVMGRVSRIDYSVFHVRGIEGVGDCDWDGEEWE</sequence>
<evidence type="ECO:0000313" key="1">
    <source>
        <dbReference type="EMBL" id="ERT06900.1"/>
    </source>
</evidence>
<accession>U7QIL7</accession>
<dbReference type="AlphaFoldDB" id="U7QIL7"/>
<comment type="caution">
    <text evidence="1">The sequence shown here is derived from an EMBL/GenBank/DDBJ whole genome shotgun (WGS) entry which is preliminary data.</text>
</comment>
<organism evidence="1 2">
    <name type="scientific">Lyngbya aestuarii BL J</name>
    <dbReference type="NCBI Taxonomy" id="1348334"/>
    <lineage>
        <taxon>Bacteria</taxon>
        <taxon>Bacillati</taxon>
        <taxon>Cyanobacteriota</taxon>
        <taxon>Cyanophyceae</taxon>
        <taxon>Oscillatoriophycideae</taxon>
        <taxon>Oscillatoriales</taxon>
        <taxon>Microcoleaceae</taxon>
        <taxon>Lyngbya</taxon>
    </lineage>
</organism>
<dbReference type="EMBL" id="AUZM01000029">
    <property type="protein sequence ID" value="ERT06900.1"/>
    <property type="molecule type" value="Genomic_DNA"/>
</dbReference>
<protein>
    <submittedName>
        <fullName evidence="1">Uncharacterized protein</fullName>
    </submittedName>
</protein>
<gene>
    <name evidence="1" type="ORF">M595_3163</name>
</gene>
<name>U7QIL7_9CYAN</name>
<dbReference type="Proteomes" id="UP000017127">
    <property type="component" value="Unassembled WGS sequence"/>
</dbReference>